<dbReference type="EMBL" id="JH688530">
    <property type="protein sequence ID" value="EJD32958.1"/>
    <property type="molecule type" value="Genomic_DNA"/>
</dbReference>
<evidence type="ECO:0000256" key="1">
    <source>
        <dbReference type="ARBA" id="ARBA00004127"/>
    </source>
</evidence>
<dbReference type="Gene3D" id="3.40.50.300">
    <property type="entry name" value="P-loop containing nucleotide triphosphate hydrolases"/>
    <property type="match status" value="1"/>
</dbReference>
<gene>
    <name evidence="5" type="ORF">AURDEDRAFT_131916</name>
</gene>
<comment type="subcellular location">
    <subcellularLocation>
        <location evidence="1">Endomembrane system</location>
        <topology evidence="1">Multi-pass membrane protein</topology>
    </subcellularLocation>
</comment>
<evidence type="ECO:0000313" key="6">
    <source>
        <dbReference type="Proteomes" id="UP000006514"/>
    </source>
</evidence>
<sequence length="380" mass="42140">MAMAQHAASLLAVSTRTNALVQVHGCAQLHAKLAALLLQLLHLLLRFLLRYQASRRRGDPVQTAILRQHFQRCFKTDTQMKNPDQRAHGMTEIPGNSKSKLYEWEPAFIRRTLHIHNHIYNARELVMLHRTGVLNVLSGALRRAHRHRPHGDTIFPAIALCMWLQFPHAMLSMIMSSSVEALVSVHQLKSFLRAGEPQALRRLMRSDHGGEFAWDGGQGRAPTLESSDPKVCPGQLVGILSRVGARSLLSAIVGEMAPCALRPNLETLPDGDQTMVGKKGIKFSGDRARIARARTVYARADLYSLDDVPPAGDSHVVRHASGHVIGPRNILADKFDGREIILERATYAQAMLDKACELHGLMSVIVFYIGSGPANIWVAW</sequence>
<dbReference type="Proteomes" id="UP000006514">
    <property type="component" value="Unassembled WGS sequence"/>
</dbReference>
<accession>J0WKZ5</accession>
<reference evidence="6" key="1">
    <citation type="journal article" date="2012" name="Science">
        <title>The Paleozoic origin of enzymatic lignin decomposition reconstructed from 31 fungal genomes.</title>
        <authorList>
            <person name="Floudas D."/>
            <person name="Binder M."/>
            <person name="Riley R."/>
            <person name="Barry K."/>
            <person name="Blanchette R.A."/>
            <person name="Henrissat B."/>
            <person name="Martinez A.T."/>
            <person name="Otillar R."/>
            <person name="Spatafora J.W."/>
            <person name="Yadav J.S."/>
            <person name="Aerts A."/>
            <person name="Benoit I."/>
            <person name="Boyd A."/>
            <person name="Carlson A."/>
            <person name="Copeland A."/>
            <person name="Coutinho P.M."/>
            <person name="de Vries R.P."/>
            <person name="Ferreira P."/>
            <person name="Findley K."/>
            <person name="Foster B."/>
            <person name="Gaskell J."/>
            <person name="Glotzer D."/>
            <person name="Gorecki P."/>
            <person name="Heitman J."/>
            <person name="Hesse C."/>
            <person name="Hori C."/>
            <person name="Igarashi K."/>
            <person name="Jurgens J.A."/>
            <person name="Kallen N."/>
            <person name="Kersten P."/>
            <person name="Kohler A."/>
            <person name="Kuees U."/>
            <person name="Kumar T.K.A."/>
            <person name="Kuo A."/>
            <person name="LaButti K."/>
            <person name="Larrondo L.F."/>
            <person name="Lindquist E."/>
            <person name="Ling A."/>
            <person name="Lombard V."/>
            <person name="Lucas S."/>
            <person name="Lundell T."/>
            <person name="Martin R."/>
            <person name="McLaughlin D.J."/>
            <person name="Morgenstern I."/>
            <person name="Morin E."/>
            <person name="Murat C."/>
            <person name="Nagy L.G."/>
            <person name="Nolan M."/>
            <person name="Ohm R.A."/>
            <person name="Patyshakuliyeva A."/>
            <person name="Rokas A."/>
            <person name="Ruiz-Duenas F.J."/>
            <person name="Sabat G."/>
            <person name="Salamov A."/>
            <person name="Samejima M."/>
            <person name="Schmutz J."/>
            <person name="Slot J.C."/>
            <person name="St John F."/>
            <person name="Stenlid J."/>
            <person name="Sun H."/>
            <person name="Sun S."/>
            <person name="Syed K."/>
            <person name="Tsang A."/>
            <person name="Wiebenga A."/>
            <person name="Young D."/>
            <person name="Pisabarro A."/>
            <person name="Eastwood D.C."/>
            <person name="Martin F."/>
            <person name="Cullen D."/>
            <person name="Grigoriev I.V."/>
            <person name="Hibbett D.S."/>
        </authorList>
    </citation>
    <scope>NUCLEOTIDE SEQUENCE [LARGE SCALE GENOMIC DNA]</scope>
    <source>
        <strain evidence="6">TFB10046</strain>
    </source>
</reference>
<evidence type="ECO:0000313" key="5">
    <source>
        <dbReference type="EMBL" id="EJD32958.1"/>
    </source>
</evidence>
<dbReference type="PANTHER" id="PTHR24223">
    <property type="entry name" value="ATP-BINDING CASSETTE SUB-FAMILY C"/>
    <property type="match status" value="1"/>
</dbReference>
<keyword evidence="2" id="KW-0677">Repeat</keyword>
<keyword evidence="4" id="KW-0067">ATP-binding</keyword>
<dbReference type="GO" id="GO:0042626">
    <property type="term" value="F:ATPase-coupled transmembrane transporter activity"/>
    <property type="evidence" value="ECO:0007669"/>
    <property type="project" value="TreeGrafter"/>
</dbReference>
<dbReference type="InterPro" id="IPR050173">
    <property type="entry name" value="ABC_transporter_C-like"/>
</dbReference>
<evidence type="ECO:0000256" key="3">
    <source>
        <dbReference type="ARBA" id="ARBA00022741"/>
    </source>
</evidence>
<name>J0WKZ5_AURST</name>
<dbReference type="SUPFAM" id="SSF52540">
    <property type="entry name" value="P-loop containing nucleoside triphosphate hydrolases"/>
    <property type="match status" value="1"/>
</dbReference>
<organism evidence="5 6">
    <name type="scientific">Auricularia subglabra (strain TFB-10046 / SS5)</name>
    <name type="common">White-rot fungus</name>
    <name type="synonym">Auricularia delicata (strain TFB10046)</name>
    <dbReference type="NCBI Taxonomy" id="717982"/>
    <lineage>
        <taxon>Eukaryota</taxon>
        <taxon>Fungi</taxon>
        <taxon>Dikarya</taxon>
        <taxon>Basidiomycota</taxon>
        <taxon>Agaricomycotina</taxon>
        <taxon>Agaricomycetes</taxon>
        <taxon>Auriculariales</taxon>
        <taxon>Auriculariaceae</taxon>
        <taxon>Auricularia</taxon>
    </lineage>
</organism>
<dbReference type="GO" id="GO:0016020">
    <property type="term" value="C:membrane"/>
    <property type="evidence" value="ECO:0007669"/>
    <property type="project" value="TreeGrafter"/>
</dbReference>
<keyword evidence="6" id="KW-1185">Reference proteome</keyword>
<evidence type="ECO:0000256" key="4">
    <source>
        <dbReference type="ARBA" id="ARBA00022840"/>
    </source>
</evidence>
<dbReference type="OrthoDB" id="6500128at2759"/>
<dbReference type="InterPro" id="IPR027417">
    <property type="entry name" value="P-loop_NTPase"/>
</dbReference>
<protein>
    <submittedName>
        <fullName evidence="5">Uncharacterized protein</fullName>
    </submittedName>
</protein>
<dbReference type="GO" id="GO:0005524">
    <property type="term" value="F:ATP binding"/>
    <property type="evidence" value="ECO:0007669"/>
    <property type="project" value="UniProtKB-KW"/>
</dbReference>
<dbReference type="InParanoid" id="J0WKZ5"/>
<dbReference type="GO" id="GO:0012505">
    <property type="term" value="C:endomembrane system"/>
    <property type="evidence" value="ECO:0007669"/>
    <property type="project" value="UniProtKB-SubCell"/>
</dbReference>
<feature type="non-terminal residue" evidence="5">
    <location>
        <position position="380"/>
    </location>
</feature>
<dbReference type="eggNOG" id="KOG0054">
    <property type="taxonomic scope" value="Eukaryota"/>
</dbReference>
<dbReference type="AlphaFoldDB" id="J0WKZ5"/>
<keyword evidence="3" id="KW-0547">Nucleotide-binding</keyword>
<dbReference type="KEGG" id="adl:AURDEDRAFT_131916"/>
<dbReference type="PANTHER" id="PTHR24223:SF443">
    <property type="entry name" value="MULTIDRUG-RESISTANCE LIKE PROTEIN 1, ISOFORM I"/>
    <property type="match status" value="1"/>
</dbReference>
<proteinExistence type="predicted"/>
<evidence type="ECO:0000256" key="2">
    <source>
        <dbReference type="ARBA" id="ARBA00022737"/>
    </source>
</evidence>